<dbReference type="InterPro" id="IPR006073">
    <property type="entry name" value="GTP-bd"/>
</dbReference>
<evidence type="ECO:0000256" key="2">
    <source>
        <dbReference type="ARBA" id="ARBA00022490"/>
    </source>
</evidence>
<dbReference type="PANTHER" id="PTHR45709:SF2">
    <property type="entry name" value="LARGE SUBUNIT GTPASE 1 HOMOLOG"/>
    <property type="match status" value="1"/>
</dbReference>
<dbReference type="GO" id="GO:0005525">
    <property type="term" value="F:GTP binding"/>
    <property type="evidence" value="ECO:0007669"/>
    <property type="project" value="UniProtKB-KW"/>
</dbReference>
<dbReference type="InterPro" id="IPR027417">
    <property type="entry name" value="P-loop_NTPase"/>
</dbReference>
<keyword evidence="8" id="KW-1185">Reference proteome</keyword>
<dbReference type="InterPro" id="IPR043358">
    <property type="entry name" value="GNL1-like"/>
</dbReference>
<dbReference type="EMBL" id="BDIP01001741">
    <property type="protein sequence ID" value="GIQ85049.1"/>
    <property type="molecule type" value="Genomic_DNA"/>
</dbReference>
<dbReference type="AlphaFoldDB" id="A0A9K3GIB9"/>
<organism evidence="7 8">
    <name type="scientific">Kipferlia bialata</name>
    <dbReference type="NCBI Taxonomy" id="797122"/>
    <lineage>
        <taxon>Eukaryota</taxon>
        <taxon>Metamonada</taxon>
        <taxon>Carpediemonas-like organisms</taxon>
        <taxon>Kipferlia</taxon>
    </lineage>
</organism>
<proteinExistence type="predicted"/>
<dbReference type="PANTHER" id="PTHR45709">
    <property type="entry name" value="LARGE SUBUNIT GTPASE 1 HOMOLOG-RELATED"/>
    <property type="match status" value="1"/>
</dbReference>
<dbReference type="PROSITE" id="PS51721">
    <property type="entry name" value="G_CP"/>
    <property type="match status" value="1"/>
</dbReference>
<evidence type="ECO:0000256" key="5">
    <source>
        <dbReference type="ARBA" id="ARBA00023134"/>
    </source>
</evidence>
<sequence>RALVNQKKAQTLKEKHTDRHTTDIVEDDGPLRSIIDRGEVGDLMAHAAEAQRTFISKRTEMALIIKQEDENENVGVVTEKQKALLNDTKHLLRIPRRPLWSKEMSKEEIDSRERSAFLEWRRSLSTLEAVRELQMTPFEKNIGMWRQLWRVVEFSQVVVQIVDARNPVLYRCNDLERYAKEISFRQGVAPKRSVLLLNKADLLPLQVRQMWANFYAKTKTPFVFFSALREETNMRLLAAAELKKQQSLNQDDIMERVGLGADGNKIEGFEVNLHRDDEHLPIPTSLEDMYSPRILSGTELVNLLTKIGMDVKVQSDKDAIKNGQKVRPELTIGMVGYPNVGKSSVINVLTIETGQRVAVGATPGKTKHFQTLTLNEKVTLCDCPGLVFPQFSTTRAELVCAGVLPIDVESDSLSPVLLIAKRIPTKVLNRIYGLSLPIPEDFAGPGPHFTAGRFFLEQLARNRGFMAKNDVPNIAHMARIVVKDYFNGKIVWLLVPPM</sequence>
<dbReference type="InterPro" id="IPR030378">
    <property type="entry name" value="G_CP_dom"/>
</dbReference>
<dbReference type="Proteomes" id="UP000265618">
    <property type="component" value="Unassembled WGS sequence"/>
</dbReference>
<evidence type="ECO:0000259" key="6">
    <source>
        <dbReference type="PROSITE" id="PS51721"/>
    </source>
</evidence>
<evidence type="ECO:0000256" key="1">
    <source>
        <dbReference type="ARBA" id="ARBA00004496"/>
    </source>
</evidence>
<dbReference type="OrthoDB" id="61815at2759"/>
<dbReference type="SUPFAM" id="SSF52540">
    <property type="entry name" value="P-loop containing nucleoside triphosphate hydrolases"/>
    <property type="match status" value="1"/>
</dbReference>
<evidence type="ECO:0000313" key="8">
    <source>
        <dbReference type="Proteomes" id="UP000265618"/>
    </source>
</evidence>
<feature type="domain" description="CP-type G" evidence="6">
    <location>
        <begin position="145"/>
        <end position="389"/>
    </location>
</feature>
<evidence type="ECO:0000313" key="7">
    <source>
        <dbReference type="EMBL" id="GIQ85049.1"/>
    </source>
</evidence>
<dbReference type="GO" id="GO:0005829">
    <property type="term" value="C:cytosol"/>
    <property type="evidence" value="ECO:0007669"/>
    <property type="project" value="TreeGrafter"/>
</dbReference>
<dbReference type="CDD" id="cd01857">
    <property type="entry name" value="HSR1_MMR1"/>
    <property type="match status" value="1"/>
</dbReference>
<comment type="subcellular location">
    <subcellularLocation>
        <location evidence="1">Cytoplasm</location>
    </subcellularLocation>
</comment>
<evidence type="ECO:0000256" key="4">
    <source>
        <dbReference type="ARBA" id="ARBA00022801"/>
    </source>
</evidence>
<dbReference type="InterPro" id="IPR023179">
    <property type="entry name" value="GTP-bd_ortho_bundle_sf"/>
</dbReference>
<keyword evidence="4" id="KW-0378">Hydrolase</keyword>
<dbReference type="GO" id="GO:0003924">
    <property type="term" value="F:GTPase activity"/>
    <property type="evidence" value="ECO:0007669"/>
    <property type="project" value="InterPro"/>
</dbReference>
<accession>A0A9K3GIB9</accession>
<dbReference type="Gene3D" id="3.40.50.300">
    <property type="entry name" value="P-loop containing nucleotide triphosphate hydrolases"/>
    <property type="match status" value="1"/>
</dbReference>
<name>A0A9K3GIB9_9EUKA</name>
<protein>
    <recommendedName>
        <fullName evidence="6">CP-type G domain-containing protein</fullName>
    </recommendedName>
</protein>
<dbReference type="Pfam" id="PF01926">
    <property type="entry name" value="MMR_HSR1"/>
    <property type="match status" value="1"/>
</dbReference>
<keyword evidence="5" id="KW-0342">GTP-binding</keyword>
<keyword evidence="3" id="KW-0547">Nucleotide-binding</keyword>
<comment type="caution">
    <text evidence="7">The sequence shown here is derived from an EMBL/GenBank/DDBJ whole genome shotgun (WGS) entry which is preliminary data.</text>
</comment>
<evidence type="ECO:0000256" key="3">
    <source>
        <dbReference type="ARBA" id="ARBA00022741"/>
    </source>
</evidence>
<keyword evidence="2" id="KW-0963">Cytoplasm</keyword>
<dbReference type="Gene3D" id="1.10.1580.10">
    <property type="match status" value="1"/>
</dbReference>
<reference evidence="7 8" key="1">
    <citation type="journal article" date="2018" name="PLoS ONE">
        <title>The draft genome of Kipferlia bialata reveals reductive genome evolution in fornicate parasites.</title>
        <authorList>
            <person name="Tanifuji G."/>
            <person name="Takabayashi S."/>
            <person name="Kume K."/>
            <person name="Takagi M."/>
            <person name="Nakayama T."/>
            <person name="Kamikawa R."/>
            <person name="Inagaki Y."/>
            <person name="Hashimoto T."/>
        </authorList>
    </citation>
    <scope>NUCLEOTIDE SEQUENCE [LARGE SCALE GENOMIC DNA]</scope>
    <source>
        <strain evidence="7">NY0173</strain>
    </source>
</reference>
<feature type="non-terminal residue" evidence="7">
    <location>
        <position position="498"/>
    </location>
</feature>
<gene>
    <name evidence="7" type="ORF">KIPB_006659</name>
</gene>